<comment type="similarity">
    <text evidence="1">Belongs to the VPS13 family.</text>
</comment>
<evidence type="ECO:0000256" key="2">
    <source>
        <dbReference type="SAM" id="Coils"/>
    </source>
</evidence>
<dbReference type="PANTHER" id="PTHR16166">
    <property type="entry name" value="VACUOLAR PROTEIN SORTING-ASSOCIATED PROTEIN VPS13"/>
    <property type="match status" value="1"/>
</dbReference>
<feature type="region of interest" description="Disordered" evidence="3">
    <location>
        <begin position="1541"/>
        <end position="1575"/>
    </location>
</feature>
<keyword evidence="2" id="KW-0175">Coiled coil</keyword>
<sequence length="3929" mass="454323">MFEKYFKSILMSALGEFIEDFTDKDVKIDNWNGKVIKENLILKKTALMRLSKLIGLPLEVTDGYAQTLMVRIPWNRLWKEPIEILVENVYASCNVTAEYSQEFAEDMLLQHKDRIINKILKNIKQNQEESKDEKKSSGLLYGYVKTILDNIKIKATNIHLRIEDMEASMKNKAFSFGFRCDLIEYSRVTKSGDENFDKNGEKAVIPKLILNGLAVYWMTMDNYIIRPLNIKWLGTSVTITPLIVTVDINILNNFRALSKLMTYHNQNIENKLVYVNRPNYLEKVRGNAKKYWKFAITNVINIIRRKKANFDSIQKQYEMSKLQEMLLLESIYGMSMVSVKQYYYSKGTEPKLLIFEGTNHEKEFTDLEQLKLEIRRVKILLDEKKLAFCQDRANRRFEMIKQEIEENENKRSKWTSWLPGFGKQYTNTTEENKEDNGDMFMDEQFEEAIDRYTEIINKKEEDKENDEILYHFTIALPLFELFLCNKKTPSSQPQVFCRLRMNEINFQRSSINGRIDYLFAIDDIEIVNEEAKLKNFDTIFRRKPKGIDLTEDESDEFLSRLNSDYDDEMDSFETESNLGLFKNIAKMKDSQEQFTFSEVLDDPMQLLNSQANPPLILLNLTYTRVSSNQIDDENNESISKDLHSFEKYDSSLKLYVQHFEIYMDKLMVGTMLKNFIKLQHDFMSLESNQRQSSQSDTNLNTSISSLNLSMHKETSISTLVRKNSPAKESYKSIMANFGGVSVFTPNTETFEHDSNILCFHLGEIKIIKGNPQIDRARRLLEDETEFSFKHVLDRNKAIMNTLNCAETIKQLKLCKNTNSEQVTYEVNDINVALCGISPDNSEFSEEIKIIKNFDAKVIYDTPISAEADLTAKIYLELDRIEFVINKIQLSNLIELSQAFQEDINKISSLAVSKAKLGCDQDAKQSLLNSSGLHSLSLRYSLTAHNHEMSHPPIEESKLLEESSDDDEKFFDAYDGLDDLDKDIYNQIQNKKTSTGPEFEQINKRKSEELAKKSSKAKFIIISEMRGFTLSMMHTERDINLTPRSISAEESPIFSVKMNVLRIGAIQSQESLKSAFHIHSFQVQHYNSKVLYSKIDFTEDHDHYEESKSNQSYSNNQSNADEPIRHELADHFLTLSFVQNKNNIIVSNSTVKISLGSVKFDIDKKCVEHALDIIPAQLESLSKATDKVANTHIGSPRGSFKEEKGYEFNQMPTLLRSAHQIKSGRARHNSFIKNYVEDKNMSEQSSYFNEQDHANEEETTTTNLSIRIHLDSIQGKFKIGPSTSVEMIIAKVQGSCVLSNGALTSFDLKIQQFGLIAPSLIRLSITPLRDDTTNALEIGYMFNINEDHMYTENKTVINLDNLVLTISTNTIKTVLTDLEDFQSLFNQEKQLQQPQYINQEIKKSQKLFKEFIFEYKAIDITFQNKDDLIGVNFSTSRGLFSKNNQGTSLNTENANISLKKTNDLSESEQRTFPVMKFNRIFAKVSTNEKSMKNSNYFNKQAFKIKEISITLCEQYLTNIHQFIEDKIPQIDLILARFAPEASPSQTSDEYSSVNTSNGEKTISDQNKNSNENSNSKTNSIKEQFQNFAPKDEDISSHKGSAKSKRNFIEKHAFISSKFQTSLAANRCEALLDYKLITSTQISIQKITLKWNHKYSMDSDQLSTDLLNTPSLKSLAVPSQGPLLLSSQNLLKLPSDSDSISLSLVVTSKALFLGLQKWELVSEDTSISQSEIATNQIYSFVNPHVQITKASVAHFSICTQVGNEQHSLMTSGSQERFLEFYLWSKRKYDNSETEGRKILKLSEKQKVNLNIDQITLCANKDVIQETSEVTEEAIRMYKIHEERLKDKINKWNSSSTQESPKDSVESTTLKQKVVRFHCAKIAAILSEISTEQDTLERMSEEIEDSCSSNFMRDSTKYDLAASEKNSVYSSNIGFGKSQFEDSIDLVCFEVTNASFKFDLCPKNNMRDNPKLSELFKEHSIPEIKGNFDLEFFGYNIEEISKIKILYQTKIMLSACSIFEEQENKHILLKFLNIKCSAIELESSLNILLEITNKTSALVDQAKERSRQIMALLEAKTDESAKKTEHSRQINISRADCFTNQIDYSFEFGADEIYIAILKENRKNKIQWKFLPLFSVEIFEAKIVGNIETEVTQRNQSSRVIKQKKQEVILPAVVESKVLSKKAELSTSATLYYFSFKLNFYEPFIERFGLVASYKSDEQSKSIYIEIDESLPLNVNLSTALFENIIVCTTYLNECMIKHGMKPEMKMNSQTKNSLLNLESNRNSYDYNYSIENLTGEEILVATRETDEYVSVNASQVMMLDFSNKYEEAKPGLAPKLSNNRTTSHIKSPYRKENFRIQSSLDERAIKVYLFIPSLHSEESSKIEENENSERIIIDLYELQHRQCIKFEVGDKQQFYFLCHEQKSSNDQRKLILRSPIQIRNTLQVPVEIKFEKADDSYSQKAMIRRDSVNEYNDSTAFKLYLGPDSTSVVPIRMLDTDKTKYNDFCFRLRPITLDSKSDQQEMEQANSEITESFDWSNEAKFGIGSCTERQLFEARPITLQCKSLDEEEGDENIYLSTSLTTKVMNSRDVIRFISINAPYKILNSLPFDMRIFLNPGEYPQDKLLFQNPNLTDLLSKSKPKEEVKTIQRTSEYKVPNFEKSTKGHQKFNSKSQHKKDYTIITAIEENKEEDEDESDYENSNFGPSFDHPSSHLFPFVDIKSSHEVSLVDTEPSPDLSISIQPPMYRASNFLNITSELEESDEINEEILQTDDHIQDLLKNSCEFRFLKKNTFIFQVTKINDNDKRNPLINICCDVTCIQGFYKLHFYTKYWFINSSELPLSIRFSEREYDYAELRLPYSSKDHEFHPNQCNQQTPKIQDIKHESDNNINLRLNSWNKYRSIKPIYDGLTSATDNENDLQKTTDLQHEYGLTLLDVDSSDSEQEDKPTLINQVMHKQRKSIINEKHVPPSFSEEEYNKIRTFSKFVNQNEEDDSYIHFKIAQSKWSKHKFDIPELQKAPLNIKGKGIDDNITSEYSICSNFKYLPYPYSKTTLVTFVPKYKVYNKCKSPIFIYQNGCNQSMCLYPTESNIFNWTNSIKKKQIRIRYDQYTTTGPFKIDRVEDVHLKFRKVTASGIEGGDASINLKIIKVSIKEIESTFHVEFTEEDFTPPYRIENMTRHNLLVTQPASKAEEYDVINSYQIINYALSHPMNEKSIKIDLKTNIGQIHISDIYLGSFKNHERIMIVDKKNKVNFIITITRNEATKIIRVQEEYEFQIEAQEEEDQLQRRGFLYDIRIPKFGISLVDSTAPEEIAYIYFKNIDATFEITKNYQKFKLSVLAIQIDDQVGNENECIVLKKNGGRGKNFIELSWWLVNNKGYEHVIHYKELHLKVHPIELYLNGNFCSNLFQYSESLLSNLSILMNQNDDAIKKQDFTDMVPDIVKDKADQLKNSIYFESLFIDKMRIKFSFTSNPDFLNQALFSPTLKFLIAMMMNMKQVELHFQRYTIASDPVSIPVFISNIKNHYLNECFSHKQLLRVLSSLGLLGNLHETINNFKIAIIALIENPNRDGNYLIVGIAGNLYNFLRYTLYAVSNTLTEIADSVFNGLNSLISHRRSTQTLDTNTDNSLDIEQEFLDNINSIAGALDTQNKIWLNSFLQLENYQNQDMAKSTHQIQTEDQKVDEVDIEAPKIELETKSKRDKIIDKISSIRGFPVSLKHIPIAVLYAIYQFIKKINRKVKYNKGQDVDRRVRNPRYFGYTKELENYSYKKALAIKIVPIDDITDIFTFNKTEMILTENRVLCITQGSEMEDLNYWTLKYSDILSVKLSLEKSFYENDSESINTSKEVQSRKVVSNDETRDSQDKSVVENGAKFKIDILYYNDTFQFGNKEIYDTFKNKKSARQAVSKFMKEIHIRIGEMARISSAPFTLQDIIEE</sequence>
<name>A0AAD1XQZ4_EUPCR</name>
<reference evidence="4" key="1">
    <citation type="submission" date="2023-07" db="EMBL/GenBank/DDBJ databases">
        <authorList>
            <consortium name="AG Swart"/>
            <person name="Singh M."/>
            <person name="Singh A."/>
            <person name="Seah K."/>
            <person name="Emmerich C."/>
        </authorList>
    </citation>
    <scope>NUCLEOTIDE SEQUENCE</scope>
    <source>
        <strain evidence="4">DP1</strain>
    </source>
</reference>
<feature type="compositionally biased region" description="Polar residues" evidence="3">
    <location>
        <begin position="1541"/>
        <end position="1564"/>
    </location>
</feature>
<dbReference type="EMBL" id="CAMPGE010018974">
    <property type="protein sequence ID" value="CAI2377340.1"/>
    <property type="molecule type" value="Genomic_DNA"/>
</dbReference>
<dbReference type="PANTHER" id="PTHR16166:SF93">
    <property type="entry name" value="INTERMEMBRANE LIPID TRANSFER PROTEIN VPS13"/>
    <property type="match status" value="1"/>
</dbReference>
<accession>A0AAD1XQZ4</accession>
<gene>
    <name evidence="4" type="ORF">ECRASSUSDP1_LOCUS18724</name>
</gene>
<keyword evidence="5" id="KW-1185">Reference proteome</keyword>
<protein>
    <submittedName>
        <fullName evidence="4">Uncharacterized protein</fullName>
    </submittedName>
</protein>
<proteinExistence type="inferred from homology"/>
<evidence type="ECO:0000256" key="3">
    <source>
        <dbReference type="SAM" id="MobiDB-lite"/>
    </source>
</evidence>
<evidence type="ECO:0000313" key="4">
    <source>
        <dbReference type="EMBL" id="CAI2377340.1"/>
    </source>
</evidence>
<dbReference type="GO" id="GO:0006623">
    <property type="term" value="P:protein targeting to vacuole"/>
    <property type="evidence" value="ECO:0007669"/>
    <property type="project" value="TreeGrafter"/>
</dbReference>
<dbReference type="GO" id="GO:0045053">
    <property type="term" value="P:protein retention in Golgi apparatus"/>
    <property type="evidence" value="ECO:0007669"/>
    <property type="project" value="TreeGrafter"/>
</dbReference>
<comment type="caution">
    <text evidence="4">The sequence shown here is derived from an EMBL/GenBank/DDBJ whole genome shotgun (WGS) entry which is preliminary data.</text>
</comment>
<evidence type="ECO:0000256" key="1">
    <source>
        <dbReference type="ARBA" id="ARBA00006545"/>
    </source>
</evidence>
<evidence type="ECO:0000313" key="5">
    <source>
        <dbReference type="Proteomes" id="UP001295684"/>
    </source>
</evidence>
<organism evidence="4 5">
    <name type="scientific">Euplotes crassus</name>
    <dbReference type="NCBI Taxonomy" id="5936"/>
    <lineage>
        <taxon>Eukaryota</taxon>
        <taxon>Sar</taxon>
        <taxon>Alveolata</taxon>
        <taxon>Ciliophora</taxon>
        <taxon>Intramacronucleata</taxon>
        <taxon>Spirotrichea</taxon>
        <taxon>Hypotrichia</taxon>
        <taxon>Euplotida</taxon>
        <taxon>Euplotidae</taxon>
        <taxon>Moneuplotes</taxon>
    </lineage>
</organism>
<dbReference type="Proteomes" id="UP001295684">
    <property type="component" value="Unassembled WGS sequence"/>
</dbReference>
<dbReference type="InterPro" id="IPR026847">
    <property type="entry name" value="VPS13"/>
</dbReference>
<feature type="compositionally biased region" description="Low complexity" evidence="3">
    <location>
        <begin position="1565"/>
        <end position="1575"/>
    </location>
</feature>
<feature type="coiled-coil region" evidence="2">
    <location>
        <begin position="367"/>
        <end position="410"/>
    </location>
</feature>